<proteinExistence type="predicted"/>
<dbReference type="InterPro" id="IPR000182">
    <property type="entry name" value="GNAT_dom"/>
</dbReference>
<dbReference type="InterPro" id="IPR016181">
    <property type="entry name" value="Acyl_CoA_acyltransferase"/>
</dbReference>
<dbReference type="PANTHER" id="PTHR43415:SF3">
    <property type="entry name" value="GNAT-FAMILY ACETYLTRANSFERASE"/>
    <property type="match status" value="1"/>
</dbReference>
<dbReference type="PANTHER" id="PTHR43415">
    <property type="entry name" value="SPERMIDINE N(1)-ACETYLTRANSFERASE"/>
    <property type="match status" value="1"/>
</dbReference>
<sequence length="176" mass="20182">MHIICEGEKTVLREVELGDVDDVVRWKKDKLVGRMALDPDTEVTLEGQKQDISKAVESDSQLYLIIQVKENGQPVGYVRINWMDVSRRFAWLRFALGEESARRKGYAKDALMALLSHLFSKGMHRIEAEVFEYNTASLKLLSSLGFRREGLKRKAHYDGDDYFNIVVFGLLSGELR</sequence>
<protein>
    <submittedName>
        <fullName evidence="2">GNAT family N-acetyltransferase</fullName>
    </submittedName>
</protein>
<dbReference type="SUPFAM" id="SSF55729">
    <property type="entry name" value="Acyl-CoA N-acyltransferases (Nat)"/>
    <property type="match status" value="1"/>
</dbReference>
<dbReference type="Pfam" id="PF13302">
    <property type="entry name" value="Acetyltransf_3"/>
    <property type="match status" value="1"/>
</dbReference>
<feature type="domain" description="N-acetyltransferase" evidence="1">
    <location>
        <begin position="10"/>
        <end position="169"/>
    </location>
</feature>
<gene>
    <name evidence="2" type="ORF">GF359_04655</name>
</gene>
<dbReference type="Gene3D" id="3.40.630.30">
    <property type="match status" value="1"/>
</dbReference>
<evidence type="ECO:0000313" key="2">
    <source>
        <dbReference type="EMBL" id="MBD3364485.1"/>
    </source>
</evidence>
<dbReference type="EMBL" id="WJKJ01000151">
    <property type="protein sequence ID" value="MBD3364485.1"/>
    <property type="molecule type" value="Genomic_DNA"/>
</dbReference>
<organism evidence="2 3">
    <name type="scientific">candidate division WOR-3 bacterium</name>
    <dbReference type="NCBI Taxonomy" id="2052148"/>
    <lineage>
        <taxon>Bacteria</taxon>
        <taxon>Bacteria division WOR-3</taxon>
    </lineage>
</organism>
<dbReference type="AlphaFoldDB" id="A0A9D5QDW9"/>
<reference evidence="2" key="1">
    <citation type="submission" date="2019-11" db="EMBL/GenBank/DDBJ databases">
        <title>Microbial mats filling the niche in hypersaline microbial mats.</title>
        <authorList>
            <person name="Wong H.L."/>
            <person name="Macleod F.I."/>
            <person name="White R.A. III"/>
            <person name="Burns B.P."/>
        </authorList>
    </citation>
    <scope>NUCLEOTIDE SEQUENCE</scope>
    <source>
        <strain evidence="2">Bin_327</strain>
    </source>
</reference>
<accession>A0A9D5QDW9</accession>
<comment type="caution">
    <text evidence="2">The sequence shown here is derived from an EMBL/GenBank/DDBJ whole genome shotgun (WGS) entry which is preliminary data.</text>
</comment>
<dbReference type="CDD" id="cd04301">
    <property type="entry name" value="NAT_SF"/>
    <property type="match status" value="1"/>
</dbReference>
<evidence type="ECO:0000313" key="3">
    <source>
        <dbReference type="Proteomes" id="UP000630660"/>
    </source>
</evidence>
<dbReference type="PROSITE" id="PS51186">
    <property type="entry name" value="GNAT"/>
    <property type="match status" value="1"/>
</dbReference>
<evidence type="ECO:0000259" key="1">
    <source>
        <dbReference type="PROSITE" id="PS51186"/>
    </source>
</evidence>
<name>A0A9D5QDW9_UNCW3</name>
<dbReference type="GO" id="GO:0016747">
    <property type="term" value="F:acyltransferase activity, transferring groups other than amino-acyl groups"/>
    <property type="evidence" value="ECO:0007669"/>
    <property type="project" value="InterPro"/>
</dbReference>
<dbReference type="Proteomes" id="UP000630660">
    <property type="component" value="Unassembled WGS sequence"/>
</dbReference>